<organism evidence="2">
    <name type="scientific">bioreactor metagenome</name>
    <dbReference type="NCBI Taxonomy" id="1076179"/>
    <lineage>
        <taxon>unclassified sequences</taxon>
        <taxon>metagenomes</taxon>
        <taxon>ecological metagenomes</taxon>
    </lineage>
</organism>
<dbReference type="InterPro" id="IPR041233">
    <property type="entry name" value="Melibiase_C"/>
</dbReference>
<gene>
    <name evidence="2" type="ORF">SDC9_198256</name>
</gene>
<reference evidence="2" key="1">
    <citation type="submission" date="2019-08" db="EMBL/GenBank/DDBJ databases">
        <authorList>
            <person name="Kucharzyk K."/>
            <person name="Murdoch R.W."/>
            <person name="Higgins S."/>
            <person name="Loffler F."/>
        </authorList>
    </citation>
    <scope>NUCLEOTIDE SEQUENCE</scope>
</reference>
<dbReference type="Pfam" id="PF17801">
    <property type="entry name" value="Melibiase_C"/>
    <property type="match status" value="1"/>
</dbReference>
<accession>A0A645IH71</accession>
<evidence type="ECO:0000259" key="1">
    <source>
        <dbReference type="Pfam" id="PF17801"/>
    </source>
</evidence>
<dbReference type="EMBL" id="VSSQ01114982">
    <property type="protein sequence ID" value="MPN50625.1"/>
    <property type="molecule type" value="Genomic_DNA"/>
</dbReference>
<protein>
    <recommendedName>
        <fullName evidence="1">Alpha galactosidase C-terminal domain-containing protein</fullName>
    </recommendedName>
</protein>
<dbReference type="SUPFAM" id="SSF51011">
    <property type="entry name" value="Glycosyl hydrolase domain"/>
    <property type="match status" value="1"/>
</dbReference>
<evidence type="ECO:0000313" key="2">
    <source>
        <dbReference type="EMBL" id="MPN50625.1"/>
    </source>
</evidence>
<comment type="caution">
    <text evidence="2">The sequence shown here is derived from an EMBL/GenBank/DDBJ whole genome shotgun (WGS) entry which is preliminary data.</text>
</comment>
<proteinExistence type="predicted"/>
<feature type="domain" description="Alpha galactosidase C-terminal" evidence="1">
    <location>
        <begin position="40"/>
        <end position="98"/>
    </location>
</feature>
<sequence>MDDLEFQNISGPETVKLTMKNGDLTLPATAMANIAFNRLRYVILVNSSPETVTGMVSGLPYGNDVTVRDLWSDRPAWSAPEGEFEVELPPWGVRAFVLGRGQ</sequence>
<name>A0A645IH71_9ZZZZ</name>
<dbReference type="AlphaFoldDB" id="A0A645IH71"/>